<keyword evidence="2" id="KW-1185">Reference proteome</keyword>
<evidence type="ECO:0008006" key="3">
    <source>
        <dbReference type="Google" id="ProtNLM"/>
    </source>
</evidence>
<dbReference type="OrthoDB" id="10063284at2759"/>
<dbReference type="AlphaFoldDB" id="A0A087UFA8"/>
<name>A0A087UFA8_STEMI</name>
<accession>A0A087UFA8</accession>
<evidence type="ECO:0000313" key="1">
    <source>
        <dbReference type="EMBL" id="KFM76047.1"/>
    </source>
</evidence>
<dbReference type="Proteomes" id="UP000054359">
    <property type="component" value="Unassembled WGS sequence"/>
</dbReference>
<sequence length="104" mass="11588">MMMHRVTYYSPCAIYIPCTNHSLNLVHSFVAESCSTLFTILCLCKSFSWGGGASPHCCQILNRKLKKGENNLTVQKLSDTRRSARVDAILALKLGLHSSERSLI</sequence>
<gene>
    <name evidence="1" type="ORF">X975_13057</name>
</gene>
<proteinExistence type="predicted"/>
<evidence type="ECO:0000313" key="2">
    <source>
        <dbReference type="Proteomes" id="UP000054359"/>
    </source>
</evidence>
<dbReference type="EMBL" id="KK119567">
    <property type="protein sequence ID" value="KFM76047.1"/>
    <property type="molecule type" value="Genomic_DNA"/>
</dbReference>
<reference evidence="1 2" key="1">
    <citation type="submission" date="2013-11" db="EMBL/GenBank/DDBJ databases">
        <title>Genome sequencing of Stegodyphus mimosarum.</title>
        <authorList>
            <person name="Bechsgaard J."/>
        </authorList>
    </citation>
    <scope>NUCLEOTIDE SEQUENCE [LARGE SCALE GENOMIC DNA]</scope>
</reference>
<protein>
    <recommendedName>
        <fullName evidence="3">DUF4371 domain-containing protein</fullName>
    </recommendedName>
</protein>
<organism evidence="1 2">
    <name type="scientific">Stegodyphus mimosarum</name>
    <name type="common">African social velvet spider</name>
    <dbReference type="NCBI Taxonomy" id="407821"/>
    <lineage>
        <taxon>Eukaryota</taxon>
        <taxon>Metazoa</taxon>
        <taxon>Ecdysozoa</taxon>
        <taxon>Arthropoda</taxon>
        <taxon>Chelicerata</taxon>
        <taxon>Arachnida</taxon>
        <taxon>Araneae</taxon>
        <taxon>Araneomorphae</taxon>
        <taxon>Entelegynae</taxon>
        <taxon>Eresoidea</taxon>
        <taxon>Eresidae</taxon>
        <taxon>Stegodyphus</taxon>
    </lineage>
</organism>
<feature type="non-terminal residue" evidence="1">
    <location>
        <position position="104"/>
    </location>
</feature>